<evidence type="ECO:0000259" key="2">
    <source>
        <dbReference type="PROSITE" id="PS50110"/>
    </source>
</evidence>
<dbReference type="InterPro" id="IPR011006">
    <property type="entry name" value="CheY-like_superfamily"/>
</dbReference>
<keyword evidence="1" id="KW-0597">Phosphoprotein</keyword>
<gene>
    <name evidence="3" type="ORF">LZC95_32825</name>
</gene>
<dbReference type="InterPro" id="IPR001789">
    <property type="entry name" value="Sig_transdc_resp-reg_receiver"/>
</dbReference>
<feature type="domain" description="Response regulatory" evidence="2">
    <location>
        <begin position="16"/>
        <end position="167"/>
    </location>
</feature>
<evidence type="ECO:0000313" key="3">
    <source>
        <dbReference type="EMBL" id="WXA91227.1"/>
    </source>
</evidence>
<dbReference type="Proteomes" id="UP001379533">
    <property type="component" value="Chromosome"/>
</dbReference>
<proteinExistence type="predicted"/>
<reference evidence="3 4" key="1">
    <citation type="submission" date="2021-12" db="EMBL/GenBank/DDBJ databases">
        <title>Discovery of the Pendulisporaceae a myxobacterial family with distinct sporulation behavior and unique specialized metabolism.</title>
        <authorList>
            <person name="Garcia R."/>
            <person name="Popoff A."/>
            <person name="Bader C.D."/>
            <person name="Loehr J."/>
            <person name="Walesch S."/>
            <person name="Walt C."/>
            <person name="Boldt J."/>
            <person name="Bunk B."/>
            <person name="Haeckl F.J.F.P.J."/>
            <person name="Gunesch A.P."/>
            <person name="Birkelbach J."/>
            <person name="Nuebel U."/>
            <person name="Pietschmann T."/>
            <person name="Bach T."/>
            <person name="Mueller R."/>
        </authorList>
    </citation>
    <scope>NUCLEOTIDE SEQUENCE [LARGE SCALE GENOMIC DNA]</scope>
    <source>
        <strain evidence="3 4">MSr12523</strain>
    </source>
</reference>
<dbReference type="RefSeq" id="WP_394841847.1">
    <property type="nucleotide sequence ID" value="NZ_CP089982.1"/>
</dbReference>
<keyword evidence="4" id="KW-1185">Reference proteome</keyword>
<protein>
    <recommendedName>
        <fullName evidence="2">Response regulatory domain-containing protein</fullName>
    </recommendedName>
</protein>
<feature type="modified residue" description="4-aspartylphosphate" evidence="1">
    <location>
        <position position="99"/>
    </location>
</feature>
<organism evidence="3 4">
    <name type="scientific">Pendulispora brunnea</name>
    <dbReference type="NCBI Taxonomy" id="2905690"/>
    <lineage>
        <taxon>Bacteria</taxon>
        <taxon>Pseudomonadati</taxon>
        <taxon>Myxococcota</taxon>
        <taxon>Myxococcia</taxon>
        <taxon>Myxococcales</taxon>
        <taxon>Sorangiineae</taxon>
        <taxon>Pendulisporaceae</taxon>
        <taxon>Pendulispora</taxon>
    </lineage>
</organism>
<dbReference type="Gene3D" id="3.40.50.2300">
    <property type="match status" value="1"/>
</dbReference>
<accession>A0ABZ2JY02</accession>
<sequence>MQPKDEPRSSGGGERRILVVDDNVAIHDVFRTLLCPKPTNPELDELEATLFKRSDAAPVSTPSPRARFQVDAVSQGRDGYEAVVRARRLGKPYALAFIDMRMPPGWDGVETAAHMWKEDPDLEIVICSAYSDYSWHDAIRRLRRPELRLLMKPFESKDVLDLAWTLTGKWLRRRSMTP</sequence>
<dbReference type="PROSITE" id="PS50110">
    <property type="entry name" value="RESPONSE_REGULATORY"/>
    <property type="match status" value="1"/>
</dbReference>
<name>A0ABZ2JY02_9BACT</name>
<dbReference type="SUPFAM" id="SSF52172">
    <property type="entry name" value="CheY-like"/>
    <property type="match status" value="1"/>
</dbReference>
<dbReference type="EMBL" id="CP089982">
    <property type="protein sequence ID" value="WXA91227.1"/>
    <property type="molecule type" value="Genomic_DNA"/>
</dbReference>
<evidence type="ECO:0000256" key="1">
    <source>
        <dbReference type="PROSITE-ProRule" id="PRU00169"/>
    </source>
</evidence>
<evidence type="ECO:0000313" key="4">
    <source>
        <dbReference type="Proteomes" id="UP001379533"/>
    </source>
</evidence>